<keyword evidence="2" id="KW-1003">Cell membrane</keyword>
<comment type="subcellular location">
    <subcellularLocation>
        <location evidence="1">Cell membrane</location>
        <topology evidence="1">Multi-pass membrane protein</topology>
    </subcellularLocation>
</comment>
<dbReference type="InterPro" id="IPR038766">
    <property type="entry name" value="Membrane_comp_ABC_pdt"/>
</dbReference>
<proteinExistence type="predicted"/>
<feature type="transmembrane region" description="Helical" evidence="6">
    <location>
        <begin position="719"/>
        <end position="741"/>
    </location>
</feature>
<evidence type="ECO:0000256" key="6">
    <source>
        <dbReference type="SAM" id="Phobius"/>
    </source>
</evidence>
<dbReference type="AlphaFoldDB" id="A0A5S4G2I6"/>
<keyword evidence="4 6" id="KW-1133">Transmembrane helix</keyword>
<comment type="caution">
    <text evidence="8">The sequence shown here is derived from an EMBL/GenBank/DDBJ whole genome shotgun (WGS) entry which is preliminary data.</text>
</comment>
<feature type="domain" description="ABC3 transporter permease C-terminal" evidence="7">
    <location>
        <begin position="270"/>
        <end position="388"/>
    </location>
</feature>
<dbReference type="PANTHER" id="PTHR30287">
    <property type="entry name" value="MEMBRANE COMPONENT OF PREDICTED ABC SUPERFAMILY METABOLITE UPTAKE TRANSPORTER"/>
    <property type="match status" value="1"/>
</dbReference>
<evidence type="ECO:0000313" key="9">
    <source>
        <dbReference type="Proteomes" id="UP000305238"/>
    </source>
</evidence>
<evidence type="ECO:0000256" key="1">
    <source>
        <dbReference type="ARBA" id="ARBA00004651"/>
    </source>
</evidence>
<dbReference type="EMBL" id="VCKZ01000515">
    <property type="protein sequence ID" value="TMR27062.1"/>
    <property type="molecule type" value="Genomic_DNA"/>
</dbReference>
<feature type="transmembrane region" description="Helical" evidence="6">
    <location>
        <begin position="492"/>
        <end position="511"/>
    </location>
</feature>
<keyword evidence="3 6" id="KW-0812">Transmembrane</keyword>
<sequence length="847" mass="86428">MLLLALQMLRYRKGTFVATFLALCAGVLVLTVCGVLTESGLRYNGLPQRYSDALAVVAKRDLTVAGPEKFGERETTRLVLPERGGVPEALVARIAAVPGVKQAVADRSITVALPAAPSVPALGHGWASAALGPHRMVSGAPPRADDEIAVDARLAAAGKLKPGATARLLTGGAVHPVRVSGVVDTGDAEGTSAALFFTDARAAALDPHRGRVDAVGVLAAPGADRDAVTAKVARIADAAGAKSYTGDERGLAEEPEAAAAKEMAVQAGAAFAGYAVMIIVFVVAATVGLSVRHRRRDIALLRAIAATPAQVRRLILGEVGMLAALASVVGVPAGFAATVWIRNRLVDRGFVPESFEVRGGALAALASIAAVAVVALLSALVAARRTTAIRPTEALGEAAVETSLGGRFRIVSGAVCLAGAVAMIGLTGTATGQTAMGVAFGMLIAFVLAVALLAPWINRAAAQVLGPVLRAVWGDSGYLAAANLRGNARSMVAVLTGLVLSVGLGGTVWFLQDNLDRQTVEQSRDGTIAQHVLAGAAGLPASAAEDARRVPGVLAATGVRRTSVIAPTDIEPMTFVAQGVDPQGVEKTLDLGVKSGRLADLRAGAVAVSTSLADQNDLRVGKDVKLWLGDGTPVTLRVVATYDRNFGFGDVTLANETLAGHTATGLDDHVLIRTAQGADAGAALKGLAAKYPASTVTGASELNGELAKDLAISAWLNKMLIAVLVGYAVLAAANTLIMAGLSRARELSLLRLVGLTRGQVRRMAYAEQSVLLGVALAIGVGIAAITLSSVVNALAGQRVPYVPAAGWITIVGGTVLLALVATVLPIARLLRTPPVEGGSGRRSSCRT</sequence>
<dbReference type="Proteomes" id="UP000305238">
    <property type="component" value="Unassembled WGS sequence"/>
</dbReference>
<feature type="transmembrane region" description="Helical" evidence="6">
    <location>
        <begin position="271"/>
        <end position="291"/>
    </location>
</feature>
<dbReference type="Pfam" id="PF02687">
    <property type="entry name" value="FtsX"/>
    <property type="match status" value="2"/>
</dbReference>
<feature type="transmembrane region" description="Helical" evidence="6">
    <location>
        <begin position="770"/>
        <end position="795"/>
    </location>
</feature>
<keyword evidence="9" id="KW-1185">Reference proteome</keyword>
<gene>
    <name evidence="8" type="ORF">ETD96_40070</name>
</gene>
<feature type="transmembrane region" description="Helical" evidence="6">
    <location>
        <begin position="801"/>
        <end position="824"/>
    </location>
</feature>
<feature type="transmembrane region" description="Helical" evidence="6">
    <location>
        <begin position="410"/>
        <end position="430"/>
    </location>
</feature>
<evidence type="ECO:0000256" key="5">
    <source>
        <dbReference type="ARBA" id="ARBA00023136"/>
    </source>
</evidence>
<feature type="transmembrane region" description="Helical" evidence="6">
    <location>
        <begin position="319"/>
        <end position="341"/>
    </location>
</feature>
<reference evidence="8 9" key="1">
    <citation type="submission" date="2019-05" db="EMBL/GenBank/DDBJ databases">
        <title>Draft genome sequence of Actinomadura geliboluensis A8036.</title>
        <authorList>
            <person name="Saricaoglu S."/>
            <person name="Isik K."/>
        </authorList>
    </citation>
    <scope>NUCLEOTIDE SEQUENCE [LARGE SCALE GENOMIC DNA]</scope>
    <source>
        <strain evidence="8 9">A8036</strain>
    </source>
</reference>
<dbReference type="RefSeq" id="WP_138641703.1">
    <property type="nucleotide sequence ID" value="NZ_VCKZ01000515.1"/>
</dbReference>
<evidence type="ECO:0000313" key="8">
    <source>
        <dbReference type="EMBL" id="TMR27062.1"/>
    </source>
</evidence>
<evidence type="ECO:0000256" key="4">
    <source>
        <dbReference type="ARBA" id="ARBA00022989"/>
    </source>
</evidence>
<keyword evidence="5 6" id="KW-0472">Membrane</keyword>
<dbReference type="PANTHER" id="PTHR30287:SF1">
    <property type="entry name" value="INNER MEMBRANE PROTEIN"/>
    <property type="match status" value="1"/>
</dbReference>
<dbReference type="GO" id="GO:0005886">
    <property type="term" value="C:plasma membrane"/>
    <property type="evidence" value="ECO:0007669"/>
    <property type="project" value="UniProtKB-SubCell"/>
</dbReference>
<dbReference type="InterPro" id="IPR003838">
    <property type="entry name" value="ABC3_permease_C"/>
</dbReference>
<feature type="transmembrane region" description="Helical" evidence="6">
    <location>
        <begin position="361"/>
        <end position="383"/>
    </location>
</feature>
<feature type="non-terminal residue" evidence="8">
    <location>
        <position position="847"/>
    </location>
</feature>
<protein>
    <submittedName>
        <fullName evidence="8">FtsX-like permease family protein</fullName>
    </submittedName>
</protein>
<accession>A0A5S4G2I6</accession>
<name>A0A5S4G2I6_9ACTN</name>
<feature type="transmembrane region" description="Helical" evidence="6">
    <location>
        <begin position="436"/>
        <end position="457"/>
    </location>
</feature>
<dbReference type="OrthoDB" id="3223244at2"/>
<evidence type="ECO:0000256" key="2">
    <source>
        <dbReference type="ARBA" id="ARBA00022475"/>
    </source>
</evidence>
<organism evidence="8 9">
    <name type="scientific">Actinomadura geliboluensis</name>
    <dbReference type="NCBI Taxonomy" id="882440"/>
    <lineage>
        <taxon>Bacteria</taxon>
        <taxon>Bacillati</taxon>
        <taxon>Actinomycetota</taxon>
        <taxon>Actinomycetes</taxon>
        <taxon>Streptosporangiales</taxon>
        <taxon>Thermomonosporaceae</taxon>
        <taxon>Actinomadura</taxon>
    </lineage>
</organism>
<evidence type="ECO:0000259" key="7">
    <source>
        <dbReference type="Pfam" id="PF02687"/>
    </source>
</evidence>
<evidence type="ECO:0000256" key="3">
    <source>
        <dbReference type="ARBA" id="ARBA00022692"/>
    </source>
</evidence>
<feature type="domain" description="ABC3 transporter permease C-terminal" evidence="7">
    <location>
        <begin position="720"/>
        <end position="834"/>
    </location>
</feature>